<dbReference type="InterPro" id="IPR014729">
    <property type="entry name" value="Rossmann-like_a/b/a_fold"/>
</dbReference>
<dbReference type="Pfam" id="PF00133">
    <property type="entry name" value="tRNA-synt_1"/>
    <property type="match status" value="2"/>
</dbReference>
<dbReference type="InterPro" id="IPR002300">
    <property type="entry name" value="aa-tRNA-synth_Ia"/>
</dbReference>
<keyword evidence="5 8" id="KW-0648">Protein biosynthesis</keyword>
<evidence type="ECO:0000313" key="11">
    <source>
        <dbReference type="Proteomes" id="UP000092730"/>
    </source>
</evidence>
<dbReference type="EMBL" id="CP144545">
    <property type="protein sequence ID" value="WVW84921.1"/>
    <property type="molecule type" value="Genomic_DNA"/>
</dbReference>
<dbReference type="GeneID" id="30210178"/>
<evidence type="ECO:0000256" key="4">
    <source>
        <dbReference type="ARBA" id="ARBA00022840"/>
    </source>
</evidence>
<feature type="domain" description="Aminoacyl-tRNA synthetase class Ia" evidence="9">
    <location>
        <begin position="509"/>
        <end position="679"/>
    </location>
</feature>
<dbReference type="GO" id="GO:0005739">
    <property type="term" value="C:mitochondrion"/>
    <property type="evidence" value="ECO:0007669"/>
    <property type="project" value="TreeGrafter"/>
</dbReference>
<comment type="similarity">
    <text evidence="8">Belongs to the class-I aminoacyl-tRNA synthetase family.</text>
</comment>
<reference evidence="10" key="2">
    <citation type="submission" date="2024-02" db="EMBL/GenBank/DDBJ databases">
        <title>Comparative genomics of Cryptococcus and Kwoniella reveals pathogenesis evolution and contrasting modes of karyotype evolution via chromosome fusion or intercentromeric recombination.</title>
        <authorList>
            <person name="Coelho M.A."/>
            <person name="David-Palma M."/>
            <person name="Shea T."/>
            <person name="Bowers K."/>
            <person name="McGinley-Smith S."/>
            <person name="Mohammad A.W."/>
            <person name="Gnirke A."/>
            <person name="Yurkov A.M."/>
            <person name="Nowrousian M."/>
            <person name="Sun S."/>
            <person name="Cuomo C.A."/>
            <person name="Heitman J."/>
        </authorList>
    </citation>
    <scope>NUCLEOTIDE SEQUENCE</scope>
    <source>
        <strain evidence="10">CBS 10118</strain>
    </source>
</reference>
<dbReference type="Gene3D" id="3.90.740.10">
    <property type="entry name" value="Valyl/Leucyl/Isoleucyl-tRNA synthetase, editing domain"/>
    <property type="match status" value="1"/>
</dbReference>
<feature type="domain" description="Aminoacyl-tRNA synthetase class Ia" evidence="9">
    <location>
        <begin position="84"/>
        <end position="199"/>
    </location>
</feature>
<evidence type="ECO:0000259" key="9">
    <source>
        <dbReference type="Pfam" id="PF00133"/>
    </source>
</evidence>
<dbReference type="SUPFAM" id="SSF50677">
    <property type="entry name" value="ValRS/IleRS/LeuRS editing domain"/>
    <property type="match status" value="1"/>
</dbReference>
<dbReference type="InterPro" id="IPR001412">
    <property type="entry name" value="aa-tRNA-synth_I_CS"/>
</dbReference>
<dbReference type="InterPro" id="IPR009008">
    <property type="entry name" value="Val/Leu/Ile-tRNA-synth_edit"/>
</dbReference>
<dbReference type="GO" id="GO:0005524">
    <property type="term" value="F:ATP binding"/>
    <property type="evidence" value="ECO:0007669"/>
    <property type="project" value="UniProtKB-KW"/>
</dbReference>
<accession>A0AAJ8KC56</accession>
<proteinExistence type="inferred from homology"/>
<dbReference type="SUPFAM" id="SSF52374">
    <property type="entry name" value="Nucleotidylyl transferase"/>
    <property type="match status" value="1"/>
</dbReference>
<dbReference type="GO" id="GO:0002161">
    <property type="term" value="F:aminoacyl-tRNA deacylase activity"/>
    <property type="evidence" value="ECO:0007669"/>
    <property type="project" value="InterPro"/>
</dbReference>
<dbReference type="RefSeq" id="XP_065726441.1">
    <property type="nucleotide sequence ID" value="XM_065870369.1"/>
</dbReference>
<evidence type="ECO:0000256" key="2">
    <source>
        <dbReference type="ARBA" id="ARBA00022598"/>
    </source>
</evidence>
<dbReference type="InterPro" id="IPR002301">
    <property type="entry name" value="Ile-tRNA-ligase"/>
</dbReference>
<sequence>MTRKSPSRLPIVPVRPIISRQLAVLSSGLFQCRYASTATPASSQVDKRKAYSHTLLLPKTDFPLKHKDVVAAEKKYRSKTSDLLYKEQISRKDNRLFVLHDGPPYANGNLHMGHALNKVLKDIINRYNLIRGKRVHYVPGWDCHGLPIEHKALAAIGKSHTSLKPSQVRSEARKVALDAIEVQKTEMKALGVMADWDGEGGTYRTLRPTYYSPSSRTALAEAELSYKDGHKSRSVYVGFPVAKTDMSDGLSEVYRKDCGGKGKLELAIWTTTPWTLPANMVNMEYAIVKSDAGRLLVIGIDRLEPMQEVIGELKVIGRLQGEKRSSRAQLIMAGSQLIGTRYTHLFHPESLSQPKPSIITAKHVTAQAGTGLVHSAPAHGHEDYEAFLTAGALPDDLRCPVNDDGCFTADLEKWIEGDIASSLVGQEVLGKGTDAMVDLLREQDVLLAEQKIEHRYPYDWKSKKPIIVRATPQWFADVEGVKSSAIEALDNVHFHPAISLFGPDGPIMDSQTLDHVIAVLNEKGIDHWWEGQDEDFIPPHLEGQKVSRSFDTLDVWFDSGSSWTLLEELSRQPLADVYLEGSDQHRGWFQSSMLTKLISSPESIPPYGTVITHGFVMDEKGDKMSKSAGNGLSPMEIIHGTKVSAFDYDKTDIKQFPPRGADILRLWTASVDYTNDVSIGPTSISNATEAMRKLRNTLRYLIANTKSQSVALDSVSLRSCCTLRPHLLPPPYPHSTLT</sequence>
<keyword evidence="3 8" id="KW-0547">Nucleotide-binding</keyword>
<keyword evidence="4 8" id="KW-0067">ATP-binding</keyword>
<dbReference type="PROSITE" id="PS00178">
    <property type="entry name" value="AA_TRNA_LIGASE_I"/>
    <property type="match status" value="1"/>
</dbReference>
<dbReference type="AlphaFoldDB" id="A0AAJ8KC56"/>
<gene>
    <name evidence="10" type="ORF">I302_106957</name>
</gene>
<dbReference type="GO" id="GO:0032543">
    <property type="term" value="P:mitochondrial translation"/>
    <property type="evidence" value="ECO:0007669"/>
    <property type="project" value="TreeGrafter"/>
</dbReference>
<evidence type="ECO:0000256" key="3">
    <source>
        <dbReference type="ARBA" id="ARBA00022741"/>
    </source>
</evidence>
<dbReference type="Gene3D" id="3.40.50.620">
    <property type="entry name" value="HUPs"/>
    <property type="match status" value="2"/>
</dbReference>
<evidence type="ECO:0000313" key="10">
    <source>
        <dbReference type="EMBL" id="WVW84921.1"/>
    </source>
</evidence>
<dbReference type="GO" id="GO:0006428">
    <property type="term" value="P:isoleucyl-tRNA aminoacylation"/>
    <property type="evidence" value="ECO:0007669"/>
    <property type="project" value="InterPro"/>
</dbReference>
<keyword evidence="2 8" id="KW-0436">Ligase</keyword>
<dbReference type="PANTHER" id="PTHR42765:SF1">
    <property type="entry name" value="ISOLEUCINE--TRNA LIGASE, MITOCHONDRIAL"/>
    <property type="match status" value="1"/>
</dbReference>
<dbReference type="PANTHER" id="PTHR42765">
    <property type="entry name" value="SOLEUCYL-TRNA SYNTHETASE"/>
    <property type="match status" value="1"/>
</dbReference>
<dbReference type="GO" id="GO:0004822">
    <property type="term" value="F:isoleucine-tRNA ligase activity"/>
    <property type="evidence" value="ECO:0007669"/>
    <property type="project" value="UniProtKB-EC"/>
</dbReference>
<evidence type="ECO:0000256" key="7">
    <source>
        <dbReference type="ARBA" id="ARBA00032665"/>
    </source>
</evidence>
<evidence type="ECO:0000256" key="6">
    <source>
        <dbReference type="ARBA" id="ARBA00023146"/>
    </source>
</evidence>
<dbReference type="InterPro" id="IPR050081">
    <property type="entry name" value="Ile-tRNA_ligase"/>
</dbReference>
<keyword evidence="6 8" id="KW-0030">Aminoacyl-tRNA synthetase</keyword>
<dbReference type="KEGG" id="kbi:30210178"/>
<organism evidence="10 11">
    <name type="scientific">Kwoniella bestiolae CBS 10118</name>
    <dbReference type="NCBI Taxonomy" id="1296100"/>
    <lineage>
        <taxon>Eukaryota</taxon>
        <taxon>Fungi</taxon>
        <taxon>Dikarya</taxon>
        <taxon>Basidiomycota</taxon>
        <taxon>Agaricomycotina</taxon>
        <taxon>Tremellomycetes</taxon>
        <taxon>Tremellales</taxon>
        <taxon>Cryptococcaceae</taxon>
        <taxon>Kwoniella</taxon>
    </lineage>
</organism>
<dbReference type="PRINTS" id="PR00984">
    <property type="entry name" value="TRNASYNTHILE"/>
</dbReference>
<protein>
    <recommendedName>
        <fullName evidence="1">isoleucine--tRNA ligase</fullName>
        <ecNumber evidence="1">6.1.1.5</ecNumber>
    </recommendedName>
    <alternativeName>
        <fullName evidence="7">Isoleucyl-tRNA synthetase</fullName>
    </alternativeName>
</protein>
<evidence type="ECO:0000256" key="1">
    <source>
        <dbReference type="ARBA" id="ARBA00013165"/>
    </source>
</evidence>
<keyword evidence="11" id="KW-1185">Reference proteome</keyword>
<evidence type="ECO:0000256" key="8">
    <source>
        <dbReference type="RuleBase" id="RU363035"/>
    </source>
</evidence>
<reference evidence="10" key="1">
    <citation type="submission" date="2013-07" db="EMBL/GenBank/DDBJ databases">
        <authorList>
            <consortium name="The Broad Institute Genome Sequencing Platform"/>
            <person name="Cuomo C."/>
            <person name="Litvintseva A."/>
            <person name="Chen Y."/>
            <person name="Heitman J."/>
            <person name="Sun S."/>
            <person name="Springer D."/>
            <person name="Dromer F."/>
            <person name="Young S.K."/>
            <person name="Zeng Q."/>
            <person name="Gargeya S."/>
            <person name="Fitzgerald M."/>
            <person name="Abouelleil A."/>
            <person name="Alvarado L."/>
            <person name="Berlin A.M."/>
            <person name="Chapman S.B."/>
            <person name="Dewar J."/>
            <person name="Goldberg J."/>
            <person name="Griggs A."/>
            <person name="Gujja S."/>
            <person name="Hansen M."/>
            <person name="Howarth C."/>
            <person name="Imamovic A."/>
            <person name="Larimer J."/>
            <person name="McCowan C."/>
            <person name="Murphy C."/>
            <person name="Pearson M."/>
            <person name="Priest M."/>
            <person name="Roberts A."/>
            <person name="Saif S."/>
            <person name="Shea T."/>
            <person name="Sykes S."/>
            <person name="Wortman J."/>
            <person name="Nusbaum C."/>
            <person name="Birren B."/>
        </authorList>
    </citation>
    <scope>NUCLEOTIDE SEQUENCE</scope>
    <source>
        <strain evidence="10">CBS 10118</strain>
    </source>
</reference>
<evidence type="ECO:0000256" key="5">
    <source>
        <dbReference type="ARBA" id="ARBA00022917"/>
    </source>
</evidence>
<dbReference type="Proteomes" id="UP000092730">
    <property type="component" value="Chromosome 5"/>
</dbReference>
<name>A0AAJ8KC56_9TREE</name>
<dbReference type="EC" id="6.1.1.5" evidence="1"/>